<dbReference type="InterPro" id="IPR016024">
    <property type="entry name" value="ARM-type_fold"/>
</dbReference>
<dbReference type="InterPro" id="IPR011989">
    <property type="entry name" value="ARM-like"/>
</dbReference>
<dbReference type="Gene3D" id="1.25.10.10">
    <property type="entry name" value="Leucine-rich Repeat Variant"/>
    <property type="match status" value="1"/>
</dbReference>
<keyword evidence="2" id="KW-0605">Phycobilisome</keyword>
<dbReference type="OrthoDB" id="290911at2"/>
<evidence type="ECO:0000313" key="4">
    <source>
        <dbReference type="Proteomes" id="UP000238937"/>
    </source>
</evidence>
<sequence length="146" mass="16862">MENYDPKKSTGAFEYLNEYFFLPTEESSPDGAFDWIWMMHDEDWHLLTEAWQNRPPEWRESCAYILGQGSVEDSLPLLRQALFDENIDVALHAADSIASQRLDLDEEAPEIPDLEDEIVSRLRDLVVISGGKHMEEVIAFLETQTE</sequence>
<dbReference type="SUPFAM" id="SSF48371">
    <property type="entry name" value="ARM repeat"/>
    <property type="match status" value="1"/>
</dbReference>
<organism evidence="3 4">
    <name type="scientific">Chamaesiphon polymorphus CCALA 037</name>
    <dbReference type="NCBI Taxonomy" id="2107692"/>
    <lineage>
        <taxon>Bacteria</taxon>
        <taxon>Bacillati</taxon>
        <taxon>Cyanobacteriota</taxon>
        <taxon>Cyanophyceae</taxon>
        <taxon>Gomontiellales</taxon>
        <taxon>Chamaesiphonaceae</taxon>
        <taxon>Chamaesiphon</taxon>
    </lineage>
</organism>
<gene>
    <name evidence="3" type="ORF">C7B77_03545</name>
</gene>
<accession>A0A2T1GLH9</accession>
<reference evidence="3 4" key="1">
    <citation type="submission" date="2018-03" db="EMBL/GenBank/DDBJ databases">
        <title>The ancient ancestry and fast evolution of plastids.</title>
        <authorList>
            <person name="Moore K.R."/>
            <person name="Magnabosco C."/>
            <person name="Momper L."/>
            <person name="Gold D.A."/>
            <person name="Bosak T."/>
            <person name="Fournier G.P."/>
        </authorList>
    </citation>
    <scope>NUCLEOTIDE SEQUENCE [LARGE SCALE GENOMIC DNA]</scope>
    <source>
        <strain evidence="3 4">CCALA 037</strain>
    </source>
</reference>
<name>A0A2T1GLH9_9CYAN</name>
<keyword evidence="4" id="KW-1185">Reference proteome</keyword>
<evidence type="ECO:0000256" key="2">
    <source>
        <dbReference type="ARBA" id="ARBA00022738"/>
    </source>
</evidence>
<comment type="caution">
    <text evidence="3">The sequence shown here is derived from an EMBL/GenBank/DDBJ whole genome shotgun (WGS) entry which is preliminary data.</text>
</comment>
<dbReference type="EMBL" id="PVWO01000025">
    <property type="protein sequence ID" value="PSB58725.1"/>
    <property type="molecule type" value="Genomic_DNA"/>
</dbReference>
<evidence type="ECO:0008006" key="5">
    <source>
        <dbReference type="Google" id="ProtNLM"/>
    </source>
</evidence>
<dbReference type="AlphaFoldDB" id="A0A2T1GLH9"/>
<protein>
    <recommendedName>
        <fullName evidence="5">HEAT repeat domain-containing protein</fullName>
    </recommendedName>
</protein>
<evidence type="ECO:0000256" key="1">
    <source>
        <dbReference type="ARBA" id="ARBA00022549"/>
    </source>
</evidence>
<keyword evidence="1" id="KW-0042">Antenna complex</keyword>
<dbReference type="GO" id="GO:0030089">
    <property type="term" value="C:phycobilisome"/>
    <property type="evidence" value="ECO:0007669"/>
    <property type="project" value="UniProtKB-KW"/>
</dbReference>
<evidence type="ECO:0000313" key="3">
    <source>
        <dbReference type="EMBL" id="PSB58725.1"/>
    </source>
</evidence>
<dbReference type="RefSeq" id="WP_106300386.1">
    <property type="nucleotide sequence ID" value="NZ_PVWO01000025.1"/>
</dbReference>
<proteinExistence type="predicted"/>
<dbReference type="Proteomes" id="UP000238937">
    <property type="component" value="Unassembled WGS sequence"/>
</dbReference>